<feature type="compositionally biased region" description="Basic and acidic residues" evidence="1">
    <location>
        <begin position="60"/>
        <end position="77"/>
    </location>
</feature>
<evidence type="ECO:0000313" key="2">
    <source>
        <dbReference type="EMBL" id="KEO96768.1"/>
    </source>
</evidence>
<keyword evidence="3" id="KW-1185">Reference proteome</keyword>
<protein>
    <submittedName>
        <fullName evidence="2">Uncharacterized protein</fullName>
    </submittedName>
</protein>
<name>A0A074MY48_9SPHN</name>
<evidence type="ECO:0000313" key="3">
    <source>
        <dbReference type="Proteomes" id="UP000027866"/>
    </source>
</evidence>
<organism evidence="2 3">
    <name type="scientific">Erythrobacter litoralis</name>
    <dbReference type="NCBI Taxonomy" id="39960"/>
    <lineage>
        <taxon>Bacteria</taxon>
        <taxon>Pseudomonadati</taxon>
        <taxon>Pseudomonadota</taxon>
        <taxon>Alphaproteobacteria</taxon>
        <taxon>Sphingomonadales</taxon>
        <taxon>Erythrobacteraceae</taxon>
        <taxon>Erythrobacter/Porphyrobacter group</taxon>
        <taxon>Erythrobacter</taxon>
    </lineage>
</organism>
<sequence length="122" mass="12720">MAKNDPVTGPFPDGDSRNITLTPSTHPMEPERSGPAEPGYRREGAPDSVMGDLAPGEYKPGYRQEARDDGDPDRQDAADDAPAAEMGFGSVGGAIDPVALGNSEDDPATRVRTDAARPLGGK</sequence>
<dbReference type="PATRIC" id="fig|39960.10.peg.2911"/>
<proteinExistence type="predicted"/>
<dbReference type="EMBL" id="JMIX01000004">
    <property type="protein sequence ID" value="KEO96768.1"/>
    <property type="molecule type" value="Genomic_DNA"/>
</dbReference>
<evidence type="ECO:0000256" key="1">
    <source>
        <dbReference type="SAM" id="MobiDB-lite"/>
    </source>
</evidence>
<comment type="caution">
    <text evidence="2">The sequence shown here is derived from an EMBL/GenBank/DDBJ whole genome shotgun (WGS) entry which is preliminary data.</text>
</comment>
<dbReference type="OrthoDB" id="9846683at2"/>
<dbReference type="AlphaFoldDB" id="A0A074MY48"/>
<dbReference type="KEGG" id="elq:Ga0102493_11661"/>
<gene>
    <name evidence="2" type="ORF">EH32_08785</name>
</gene>
<feature type="region of interest" description="Disordered" evidence="1">
    <location>
        <begin position="1"/>
        <end position="122"/>
    </location>
</feature>
<dbReference type="RefSeq" id="WP_034902129.1">
    <property type="nucleotide sequence ID" value="NZ_CP017057.1"/>
</dbReference>
<feature type="compositionally biased region" description="Basic and acidic residues" evidence="1">
    <location>
        <begin position="28"/>
        <end position="45"/>
    </location>
</feature>
<accession>A0A074MY48</accession>
<dbReference type="Proteomes" id="UP000027866">
    <property type="component" value="Unassembled WGS sequence"/>
</dbReference>
<reference evidence="2 3" key="1">
    <citation type="submission" date="2014-04" db="EMBL/GenBank/DDBJ databases">
        <title>A comprehensive comparison of genomes of Erythrobacter spp. Strains.</title>
        <authorList>
            <person name="Zheng Q."/>
        </authorList>
    </citation>
    <scope>NUCLEOTIDE SEQUENCE [LARGE SCALE GENOMIC DNA]</scope>
    <source>
        <strain evidence="2 3">DSM 8509</strain>
    </source>
</reference>